<dbReference type="InterPro" id="IPR046347">
    <property type="entry name" value="bZIP_sf"/>
</dbReference>
<evidence type="ECO:0000256" key="4">
    <source>
        <dbReference type="SAM" id="MobiDB-lite"/>
    </source>
</evidence>
<dbReference type="GO" id="GO:0001228">
    <property type="term" value="F:DNA-binding transcription activator activity, RNA polymerase II-specific"/>
    <property type="evidence" value="ECO:0007669"/>
    <property type="project" value="TreeGrafter"/>
</dbReference>
<sequence>MDFNNDDFLNWVLQQTELELPQQQQQQQVLNTQGPTFAPNKQLAGGNNETMAPAPYTLTFDNAATTPDLDMLFFPQQWDQGIPVIQNNDTSPLIQQYHSGSSTSGSSSDSSDKESSPLPRSPSPSAPKGRFTSKAALKPFIPEDIEPPTNADHRTMPTTGRLDFRVTATADYNVSPSELKKMTSKERRQLRNKISARNFRQRRKDYITSLEEEIEELKSDKAQMRIEIDKVYELVSKLRKENEKLRTDMMMVRQQQQQQQPSSDIPVMNVLNNTDENALTTWDTLLRDSTWLSHASMPQWDFSHVLSKDQEKSSLSLRLNAREMIQRYPLLAPALMSIVLDHTMGMSSEQLLAASTSTSSISLYNNRDGKAIMPLLFEALQERRASISEITDDEDMTTESEQEDVSDENDEDMELVKRLQQQQYEEAASGDSMSCREWVKNKLCCLNGRCEQQCCVRRLACYAITAAYQACVQQLCDIKQKDIDGCCSKNLPETPTAHQVSATCAVQCGC</sequence>
<organism evidence="6">
    <name type="scientific">Lichtheimia ramosa</name>
    <dbReference type="NCBI Taxonomy" id="688394"/>
    <lineage>
        <taxon>Eukaryota</taxon>
        <taxon>Fungi</taxon>
        <taxon>Fungi incertae sedis</taxon>
        <taxon>Mucoromycota</taxon>
        <taxon>Mucoromycotina</taxon>
        <taxon>Mucoromycetes</taxon>
        <taxon>Mucorales</taxon>
        <taxon>Lichtheimiaceae</taxon>
        <taxon>Lichtheimia</taxon>
    </lineage>
</organism>
<keyword evidence="2" id="KW-0539">Nucleus</keyword>
<dbReference type="PROSITE" id="PS00036">
    <property type="entry name" value="BZIP_BASIC"/>
    <property type="match status" value="1"/>
</dbReference>
<dbReference type="Pfam" id="PF00170">
    <property type="entry name" value="bZIP_1"/>
    <property type="match status" value="1"/>
</dbReference>
<dbReference type="InterPro" id="IPR004827">
    <property type="entry name" value="bZIP"/>
</dbReference>
<feature type="compositionally biased region" description="Acidic residues" evidence="4">
    <location>
        <begin position="390"/>
        <end position="411"/>
    </location>
</feature>
<dbReference type="GO" id="GO:0000976">
    <property type="term" value="F:transcription cis-regulatory region binding"/>
    <property type="evidence" value="ECO:0007669"/>
    <property type="project" value="InterPro"/>
</dbReference>
<dbReference type="PANTHER" id="PTHR40621:SF6">
    <property type="entry name" value="AP-1-LIKE TRANSCRIPTION FACTOR YAP1-RELATED"/>
    <property type="match status" value="1"/>
</dbReference>
<feature type="domain" description="BZIP" evidence="5">
    <location>
        <begin position="182"/>
        <end position="245"/>
    </location>
</feature>
<comment type="subcellular location">
    <subcellularLocation>
        <location evidence="1">Nucleus</location>
    </subcellularLocation>
</comment>
<feature type="region of interest" description="Disordered" evidence="4">
    <location>
        <begin position="92"/>
        <end position="157"/>
    </location>
</feature>
<evidence type="ECO:0000313" key="6">
    <source>
        <dbReference type="EMBL" id="CDS09922.1"/>
    </source>
</evidence>
<dbReference type="PANTHER" id="PTHR40621">
    <property type="entry name" value="TRANSCRIPTION FACTOR KAPC-RELATED"/>
    <property type="match status" value="1"/>
</dbReference>
<evidence type="ECO:0000256" key="2">
    <source>
        <dbReference type="ARBA" id="ARBA00023242"/>
    </source>
</evidence>
<dbReference type="InterPro" id="IPR050936">
    <property type="entry name" value="AP-1-like"/>
</dbReference>
<dbReference type="PROSITE" id="PS50217">
    <property type="entry name" value="BZIP"/>
    <property type="match status" value="1"/>
</dbReference>
<evidence type="ECO:0000259" key="5">
    <source>
        <dbReference type="PROSITE" id="PS50217"/>
    </source>
</evidence>
<keyword evidence="3" id="KW-0175">Coiled coil</keyword>
<dbReference type="OrthoDB" id="5571888at2759"/>
<feature type="compositionally biased region" description="Low complexity" evidence="4">
    <location>
        <begin position="99"/>
        <end position="109"/>
    </location>
</feature>
<feature type="region of interest" description="Disordered" evidence="4">
    <location>
        <begin position="388"/>
        <end position="411"/>
    </location>
</feature>
<dbReference type="CDD" id="cd14810">
    <property type="entry name" value="bZIP_u1"/>
    <property type="match status" value="1"/>
</dbReference>
<dbReference type="GO" id="GO:0090575">
    <property type="term" value="C:RNA polymerase II transcription regulator complex"/>
    <property type="evidence" value="ECO:0007669"/>
    <property type="project" value="TreeGrafter"/>
</dbReference>
<proteinExistence type="predicted"/>
<evidence type="ECO:0000256" key="1">
    <source>
        <dbReference type="ARBA" id="ARBA00004123"/>
    </source>
</evidence>
<name>A0A077WTB9_9FUNG</name>
<dbReference type="AlphaFoldDB" id="A0A077WTB9"/>
<accession>A0A077WTB9</accession>
<reference evidence="6" key="1">
    <citation type="journal article" date="2014" name="Genome Announc.">
        <title>De novo whole-genome sequence and genome annotation of Lichtheimia ramosa.</title>
        <authorList>
            <person name="Linde J."/>
            <person name="Schwartze V."/>
            <person name="Binder U."/>
            <person name="Lass-Florl C."/>
            <person name="Voigt K."/>
            <person name="Horn F."/>
        </authorList>
    </citation>
    <scope>NUCLEOTIDE SEQUENCE</scope>
    <source>
        <strain evidence="6">JMRC FSU:6197</strain>
    </source>
</reference>
<dbReference type="Gene3D" id="1.20.5.170">
    <property type="match status" value="1"/>
</dbReference>
<evidence type="ECO:0000256" key="3">
    <source>
        <dbReference type="SAM" id="Coils"/>
    </source>
</evidence>
<dbReference type="EMBL" id="LK023335">
    <property type="protein sequence ID" value="CDS09922.1"/>
    <property type="molecule type" value="Genomic_DNA"/>
</dbReference>
<dbReference type="SMART" id="SM00338">
    <property type="entry name" value="BRLZ"/>
    <property type="match status" value="1"/>
</dbReference>
<feature type="coiled-coil region" evidence="3">
    <location>
        <begin position="200"/>
        <end position="255"/>
    </location>
</feature>
<gene>
    <name evidence="6" type="ORF">LRAMOSA02599</name>
</gene>
<dbReference type="SUPFAM" id="SSF57959">
    <property type="entry name" value="Leucine zipper domain"/>
    <property type="match status" value="1"/>
</dbReference>
<protein>
    <recommendedName>
        <fullName evidence="5">BZIP domain-containing protein</fullName>
    </recommendedName>
</protein>